<protein>
    <recommendedName>
        <fullName evidence="15 16">Type III pantothenate kinase</fullName>
        <ecNumber evidence="6 16">2.7.1.33</ecNumber>
    </recommendedName>
    <alternativeName>
        <fullName evidence="16">PanK-III</fullName>
    </alternativeName>
    <alternativeName>
        <fullName evidence="16">Pantothenic acid kinase</fullName>
    </alternativeName>
</protein>
<dbReference type="EMBL" id="FOKV01000001">
    <property type="protein sequence ID" value="SFB68614.1"/>
    <property type="molecule type" value="Genomic_DNA"/>
</dbReference>
<keyword evidence="10 16" id="KW-0418">Kinase</keyword>
<feature type="binding site" evidence="16">
    <location>
        <position position="120"/>
    </location>
    <ligand>
        <name>ATP</name>
        <dbReference type="ChEBI" id="CHEBI:30616"/>
    </ligand>
</feature>
<dbReference type="NCBIfam" id="TIGR00671">
    <property type="entry name" value="baf"/>
    <property type="match status" value="1"/>
</dbReference>
<dbReference type="PANTHER" id="PTHR34265">
    <property type="entry name" value="TYPE III PANTOTHENATE KINASE"/>
    <property type="match status" value="1"/>
</dbReference>
<dbReference type="Pfam" id="PF03309">
    <property type="entry name" value="Pan_kinase"/>
    <property type="match status" value="1"/>
</dbReference>
<comment type="pathway">
    <text evidence="4 16">Cofactor biosynthesis; coenzyme A biosynthesis; CoA from (R)-pantothenate: step 1/5.</text>
</comment>
<comment type="subcellular location">
    <subcellularLocation>
        <location evidence="3 16">Cytoplasm</location>
    </subcellularLocation>
</comment>
<evidence type="ECO:0000313" key="17">
    <source>
        <dbReference type="EMBL" id="SFB68614.1"/>
    </source>
</evidence>
<evidence type="ECO:0000256" key="11">
    <source>
        <dbReference type="ARBA" id="ARBA00022840"/>
    </source>
</evidence>
<dbReference type="GO" id="GO:0015937">
    <property type="term" value="P:coenzyme A biosynthetic process"/>
    <property type="evidence" value="ECO:0007669"/>
    <property type="project" value="UniProtKB-UniRule"/>
</dbReference>
<feature type="binding site" evidence="16">
    <location>
        <position position="117"/>
    </location>
    <ligand>
        <name>K(+)</name>
        <dbReference type="ChEBI" id="CHEBI:29103"/>
    </ligand>
</feature>
<comment type="subunit">
    <text evidence="5 16">Homodimer.</text>
</comment>
<dbReference type="Gene3D" id="3.30.420.40">
    <property type="match status" value="2"/>
</dbReference>
<dbReference type="GO" id="GO:0046872">
    <property type="term" value="F:metal ion binding"/>
    <property type="evidence" value="ECO:0007669"/>
    <property type="project" value="UniProtKB-KW"/>
</dbReference>
<comment type="cofactor">
    <cofactor evidence="16">
        <name>NH4(+)</name>
        <dbReference type="ChEBI" id="CHEBI:28938"/>
    </cofactor>
    <cofactor evidence="16">
        <name>K(+)</name>
        <dbReference type="ChEBI" id="CHEBI:29103"/>
    </cofactor>
    <text evidence="16">A monovalent cation. Ammonium or potassium.</text>
</comment>
<dbReference type="NCBIfam" id="NF009853">
    <property type="entry name" value="PRK13320.1-5"/>
    <property type="match status" value="1"/>
</dbReference>
<dbReference type="STRING" id="1334022.SAMN04487907_10151"/>
<dbReference type="SUPFAM" id="SSF53067">
    <property type="entry name" value="Actin-like ATPase domain"/>
    <property type="match status" value="2"/>
</dbReference>
<evidence type="ECO:0000256" key="13">
    <source>
        <dbReference type="ARBA" id="ARBA00022993"/>
    </source>
</evidence>
<sequence>MNLVVDLGNTFAKIAVFQNYRVLETFKVPKKEKSKKIEKIFQQYSKIEFSILSSVLKDDNSIKKILQKHSILYYLDSNLKLPFNNRYASPQTLGKDRIALAAAAVNDYSGKNCLVIDAGTCVTYDVINDKSEYLGGGISPGLQMRFNAVHKFTEKLPLIKSDSNHLKLVGDSTEEGLKSGIYFGFAAEIDGMISQYKSEFKDLTVILTGGDLLFLSKRLKNSIFANSNFLLEGLNHILEYNKIQ</sequence>
<dbReference type="PANTHER" id="PTHR34265:SF1">
    <property type="entry name" value="TYPE III PANTOTHENATE KINASE"/>
    <property type="match status" value="1"/>
</dbReference>
<evidence type="ECO:0000256" key="4">
    <source>
        <dbReference type="ARBA" id="ARBA00005225"/>
    </source>
</evidence>
<reference evidence="18" key="1">
    <citation type="submission" date="2016-10" db="EMBL/GenBank/DDBJ databases">
        <authorList>
            <person name="Varghese N."/>
            <person name="Submissions S."/>
        </authorList>
    </citation>
    <scope>NUCLEOTIDE SEQUENCE [LARGE SCALE GENOMIC DNA]</scope>
    <source>
        <strain evidence="18">DSM 24499</strain>
    </source>
</reference>
<dbReference type="InterPro" id="IPR043129">
    <property type="entry name" value="ATPase_NBD"/>
</dbReference>
<dbReference type="HAMAP" id="MF_01274">
    <property type="entry name" value="Pantothen_kinase_3"/>
    <property type="match status" value="1"/>
</dbReference>
<dbReference type="UniPathway" id="UPA00241">
    <property type="reaction ID" value="UER00352"/>
</dbReference>
<keyword evidence="12 16" id="KW-0630">Potassium</keyword>
<dbReference type="GO" id="GO:0004594">
    <property type="term" value="F:pantothenate kinase activity"/>
    <property type="evidence" value="ECO:0007669"/>
    <property type="project" value="UniProtKB-UniRule"/>
</dbReference>
<evidence type="ECO:0000256" key="3">
    <source>
        <dbReference type="ARBA" id="ARBA00004496"/>
    </source>
</evidence>
<accession>A0A1I1D1C9</accession>
<name>A0A1I1D1C9_9FLAO</name>
<dbReference type="AlphaFoldDB" id="A0A1I1D1C9"/>
<evidence type="ECO:0000256" key="7">
    <source>
        <dbReference type="ARBA" id="ARBA00022490"/>
    </source>
</evidence>
<feature type="active site" description="Proton acceptor" evidence="16">
    <location>
        <position position="96"/>
    </location>
</feature>
<keyword evidence="11 16" id="KW-0067">ATP-binding</keyword>
<evidence type="ECO:0000256" key="16">
    <source>
        <dbReference type="HAMAP-Rule" id="MF_01274"/>
    </source>
</evidence>
<evidence type="ECO:0000256" key="15">
    <source>
        <dbReference type="ARBA" id="ARBA00040883"/>
    </source>
</evidence>
<feature type="binding site" evidence="16">
    <location>
        <position position="87"/>
    </location>
    <ligand>
        <name>substrate</name>
    </ligand>
</feature>
<keyword evidence="9 16" id="KW-0547">Nucleotide-binding</keyword>
<evidence type="ECO:0000256" key="9">
    <source>
        <dbReference type="ARBA" id="ARBA00022741"/>
    </source>
</evidence>
<evidence type="ECO:0000256" key="1">
    <source>
        <dbReference type="ARBA" id="ARBA00001206"/>
    </source>
</evidence>
<evidence type="ECO:0000256" key="2">
    <source>
        <dbReference type="ARBA" id="ARBA00001958"/>
    </source>
</evidence>
<gene>
    <name evidence="16" type="primary">coaX</name>
    <name evidence="17" type="ORF">SAMN04487907_10151</name>
</gene>
<proteinExistence type="inferred from homology"/>
<evidence type="ECO:0000256" key="10">
    <source>
        <dbReference type="ARBA" id="ARBA00022777"/>
    </source>
</evidence>
<evidence type="ECO:0000256" key="14">
    <source>
        <dbReference type="ARBA" id="ARBA00038036"/>
    </source>
</evidence>
<dbReference type="GO" id="GO:0005524">
    <property type="term" value="F:ATP binding"/>
    <property type="evidence" value="ECO:0007669"/>
    <property type="project" value="UniProtKB-UniRule"/>
</dbReference>
<comment type="catalytic activity">
    <reaction evidence="1 16">
        <text>(R)-pantothenate + ATP = (R)-4'-phosphopantothenate + ADP + H(+)</text>
        <dbReference type="Rhea" id="RHEA:16373"/>
        <dbReference type="ChEBI" id="CHEBI:10986"/>
        <dbReference type="ChEBI" id="CHEBI:15378"/>
        <dbReference type="ChEBI" id="CHEBI:29032"/>
        <dbReference type="ChEBI" id="CHEBI:30616"/>
        <dbReference type="ChEBI" id="CHEBI:456216"/>
        <dbReference type="EC" id="2.7.1.33"/>
    </reaction>
</comment>
<dbReference type="EC" id="2.7.1.33" evidence="6 16"/>
<dbReference type="Proteomes" id="UP000199438">
    <property type="component" value="Unassembled WGS sequence"/>
</dbReference>
<evidence type="ECO:0000256" key="5">
    <source>
        <dbReference type="ARBA" id="ARBA00011738"/>
    </source>
</evidence>
<comment type="function">
    <text evidence="16">Catalyzes the phosphorylation of pantothenate (Pan), the first step in CoA biosynthesis.</text>
</comment>
<feature type="binding site" evidence="16">
    <location>
        <begin position="94"/>
        <end position="97"/>
    </location>
    <ligand>
        <name>substrate</name>
    </ligand>
</feature>
<organism evidence="17 18">
    <name type="scientific">Zunongwangia mangrovi</name>
    <dbReference type="NCBI Taxonomy" id="1334022"/>
    <lineage>
        <taxon>Bacteria</taxon>
        <taxon>Pseudomonadati</taxon>
        <taxon>Bacteroidota</taxon>
        <taxon>Flavobacteriia</taxon>
        <taxon>Flavobacteriales</taxon>
        <taxon>Flavobacteriaceae</taxon>
        <taxon>Zunongwangia</taxon>
    </lineage>
</organism>
<evidence type="ECO:0000256" key="12">
    <source>
        <dbReference type="ARBA" id="ARBA00022958"/>
    </source>
</evidence>
<dbReference type="CDD" id="cd24015">
    <property type="entry name" value="ASKHA_NBD_PanK-III"/>
    <property type="match status" value="1"/>
</dbReference>
<keyword evidence="16" id="KW-0479">Metal-binding</keyword>
<keyword evidence="13 16" id="KW-0173">Coenzyme A biosynthesis</keyword>
<dbReference type="RefSeq" id="WP_092539405.1">
    <property type="nucleotide sequence ID" value="NZ_FOKV01000001.1"/>
</dbReference>
<keyword evidence="8 16" id="KW-0808">Transferase</keyword>
<evidence type="ECO:0000313" key="18">
    <source>
        <dbReference type="Proteomes" id="UP000199438"/>
    </source>
</evidence>
<keyword evidence="18" id="KW-1185">Reference proteome</keyword>
<evidence type="ECO:0000256" key="8">
    <source>
        <dbReference type="ARBA" id="ARBA00022679"/>
    </source>
</evidence>
<evidence type="ECO:0000256" key="6">
    <source>
        <dbReference type="ARBA" id="ARBA00012102"/>
    </source>
</evidence>
<comment type="cofactor">
    <cofactor evidence="2">
        <name>K(+)</name>
        <dbReference type="ChEBI" id="CHEBI:29103"/>
    </cofactor>
</comment>
<keyword evidence="7 16" id="KW-0963">Cytoplasm</keyword>
<feature type="binding site" evidence="16">
    <location>
        <position position="173"/>
    </location>
    <ligand>
        <name>substrate</name>
    </ligand>
</feature>
<dbReference type="GO" id="GO:0005737">
    <property type="term" value="C:cytoplasm"/>
    <property type="evidence" value="ECO:0007669"/>
    <property type="project" value="UniProtKB-SubCell"/>
</dbReference>
<comment type="similarity">
    <text evidence="14 16">Belongs to the type III pantothenate kinase family.</text>
</comment>
<feature type="binding site" evidence="16">
    <location>
        <begin position="6"/>
        <end position="13"/>
    </location>
    <ligand>
        <name>ATP</name>
        <dbReference type="ChEBI" id="CHEBI:30616"/>
    </ligand>
</feature>
<dbReference type="OrthoDB" id="9804707at2"/>
<dbReference type="InterPro" id="IPR004619">
    <property type="entry name" value="Type_III_PanK"/>
</dbReference>